<reference evidence="1 2" key="1">
    <citation type="journal article" date="2019" name="Environ. Microbiol.">
        <title>At the nexus of three kingdoms: the genome of the mycorrhizal fungus Gigaspora margarita provides insights into plant, endobacterial and fungal interactions.</title>
        <authorList>
            <person name="Venice F."/>
            <person name="Ghignone S."/>
            <person name="Salvioli di Fossalunga A."/>
            <person name="Amselem J."/>
            <person name="Novero M."/>
            <person name="Xianan X."/>
            <person name="Sedzielewska Toro K."/>
            <person name="Morin E."/>
            <person name="Lipzen A."/>
            <person name="Grigoriev I.V."/>
            <person name="Henrissat B."/>
            <person name="Martin F.M."/>
            <person name="Bonfante P."/>
        </authorList>
    </citation>
    <scope>NUCLEOTIDE SEQUENCE [LARGE SCALE GENOMIC DNA]</scope>
    <source>
        <strain evidence="1 2">BEG34</strain>
    </source>
</reference>
<dbReference type="Proteomes" id="UP000439903">
    <property type="component" value="Unassembled WGS sequence"/>
</dbReference>
<proteinExistence type="predicted"/>
<dbReference type="EMBL" id="WTPW01001551">
    <property type="protein sequence ID" value="KAF0429209.1"/>
    <property type="molecule type" value="Genomic_DNA"/>
</dbReference>
<dbReference type="AlphaFoldDB" id="A0A8H3XAM6"/>
<gene>
    <name evidence="1" type="ORF">F8M41_005755</name>
</gene>
<name>A0A8H3XAM6_GIGMA</name>
<evidence type="ECO:0000313" key="1">
    <source>
        <dbReference type="EMBL" id="KAF0429209.1"/>
    </source>
</evidence>
<keyword evidence="2" id="KW-1185">Reference proteome</keyword>
<comment type="caution">
    <text evidence="1">The sequence shown here is derived from an EMBL/GenBank/DDBJ whole genome shotgun (WGS) entry which is preliminary data.</text>
</comment>
<accession>A0A8H3XAM6</accession>
<protein>
    <submittedName>
        <fullName evidence="1">Uncharacterized protein</fullName>
    </submittedName>
</protein>
<organism evidence="1 2">
    <name type="scientific">Gigaspora margarita</name>
    <dbReference type="NCBI Taxonomy" id="4874"/>
    <lineage>
        <taxon>Eukaryota</taxon>
        <taxon>Fungi</taxon>
        <taxon>Fungi incertae sedis</taxon>
        <taxon>Mucoromycota</taxon>
        <taxon>Glomeromycotina</taxon>
        <taxon>Glomeromycetes</taxon>
        <taxon>Diversisporales</taxon>
        <taxon>Gigasporaceae</taxon>
        <taxon>Gigaspora</taxon>
    </lineage>
</organism>
<sequence>MAEVAAALRLEVNSISESIDTQIQQIPVSNQVQVSNTFTSNSPTQFHVKRKQTSPSIPMSQEQVTFTPYTISSQNHAVVDPMAEVVDALKMPVMEILNDFVISIQMN</sequence>
<dbReference type="OrthoDB" id="5559822at2759"/>
<evidence type="ECO:0000313" key="2">
    <source>
        <dbReference type="Proteomes" id="UP000439903"/>
    </source>
</evidence>